<reference evidence="2 3" key="1">
    <citation type="submission" date="2017-01" db="EMBL/GenBank/DDBJ databases">
        <title>Lactobacillus chiayiensis sp. nov., a lactic acid bacterium isolated from compost.</title>
        <authorList>
            <person name="Huang C.-H."/>
        </authorList>
    </citation>
    <scope>NUCLEOTIDE SEQUENCE [LARGE SCALE GENOMIC DNA]</scope>
    <source>
        <strain evidence="3">chh01</strain>
    </source>
</reference>
<organism evidence="2 3">
    <name type="scientific">Lacticaseibacillus chiayiensis</name>
    <dbReference type="NCBI Taxonomy" id="2100821"/>
    <lineage>
        <taxon>Bacteria</taxon>
        <taxon>Bacillati</taxon>
        <taxon>Bacillota</taxon>
        <taxon>Bacilli</taxon>
        <taxon>Lactobacillales</taxon>
        <taxon>Lactobacillaceae</taxon>
        <taxon>Lacticaseibacillus</taxon>
    </lineage>
</organism>
<sequence>MGASNIRQNKLSAVLLVEHLASLGVVLIAASWLTLLIRTYQKMVIPARQETTAYYAARVALVRLPSPGGKTEVKVGPDVWQVEVHAKEVVVHADNKNKTFSFTP</sequence>
<dbReference type="AlphaFoldDB" id="A0A4V1P021"/>
<evidence type="ECO:0000313" key="3">
    <source>
        <dbReference type="Proteomes" id="UP000290475"/>
    </source>
</evidence>
<proteinExistence type="predicted"/>
<keyword evidence="1" id="KW-1133">Transmembrane helix</keyword>
<keyword evidence="1" id="KW-0812">Transmembrane</keyword>
<dbReference type="Proteomes" id="UP000290475">
    <property type="component" value="Unassembled WGS sequence"/>
</dbReference>
<name>A0A4V1P021_9LACO</name>
<evidence type="ECO:0008006" key="4">
    <source>
        <dbReference type="Google" id="ProtNLM"/>
    </source>
</evidence>
<dbReference type="EMBL" id="MSSM01000035">
    <property type="protein sequence ID" value="RXT19000.1"/>
    <property type="molecule type" value="Genomic_DNA"/>
</dbReference>
<keyword evidence="1" id="KW-0472">Membrane</keyword>
<evidence type="ECO:0000313" key="2">
    <source>
        <dbReference type="EMBL" id="RXT19000.1"/>
    </source>
</evidence>
<gene>
    <name evidence="2" type="ORF">BVJ53_12320</name>
</gene>
<comment type="caution">
    <text evidence="2">The sequence shown here is derived from an EMBL/GenBank/DDBJ whole genome shotgun (WGS) entry which is preliminary data.</text>
</comment>
<evidence type="ECO:0000256" key="1">
    <source>
        <dbReference type="SAM" id="Phobius"/>
    </source>
</evidence>
<protein>
    <recommendedName>
        <fullName evidence="4">Competence protein ComGE</fullName>
    </recommendedName>
</protein>
<dbReference type="OrthoDB" id="2328140at2"/>
<feature type="transmembrane region" description="Helical" evidence="1">
    <location>
        <begin position="20"/>
        <end position="40"/>
    </location>
</feature>
<accession>A0A4V1P021</accession>